<dbReference type="PANTHER" id="PTHR33570">
    <property type="entry name" value="4-CARBOXYMUCONOLACTONE DECARBOXYLASE FAMILY PROTEIN"/>
    <property type="match status" value="1"/>
</dbReference>
<keyword evidence="3" id="KW-1185">Reference proteome</keyword>
<reference evidence="2" key="1">
    <citation type="journal article" date="2020" name="Stud. Mycol.">
        <title>101 Dothideomycetes genomes: a test case for predicting lifestyles and emergence of pathogens.</title>
        <authorList>
            <person name="Haridas S."/>
            <person name="Albert R."/>
            <person name="Binder M."/>
            <person name="Bloem J."/>
            <person name="Labutti K."/>
            <person name="Salamov A."/>
            <person name="Andreopoulos B."/>
            <person name="Baker S."/>
            <person name="Barry K."/>
            <person name="Bills G."/>
            <person name="Bluhm B."/>
            <person name="Cannon C."/>
            <person name="Castanera R."/>
            <person name="Culley D."/>
            <person name="Daum C."/>
            <person name="Ezra D."/>
            <person name="Gonzalez J."/>
            <person name="Henrissat B."/>
            <person name="Kuo A."/>
            <person name="Liang C."/>
            <person name="Lipzen A."/>
            <person name="Lutzoni F."/>
            <person name="Magnuson J."/>
            <person name="Mondo S."/>
            <person name="Nolan M."/>
            <person name="Ohm R."/>
            <person name="Pangilinan J."/>
            <person name="Park H.-J."/>
            <person name="Ramirez L."/>
            <person name="Alfaro M."/>
            <person name="Sun H."/>
            <person name="Tritt A."/>
            <person name="Yoshinaga Y."/>
            <person name="Zwiers L.-H."/>
            <person name="Turgeon B."/>
            <person name="Goodwin S."/>
            <person name="Spatafora J."/>
            <person name="Crous P."/>
            <person name="Grigoriev I."/>
        </authorList>
    </citation>
    <scope>NUCLEOTIDE SEQUENCE</scope>
    <source>
        <strain evidence="2">CBS 175.79</strain>
    </source>
</reference>
<sequence>MAPSSPSEKAIIGAQRAQAFLGPKVLNRIQQSARSDLPTEVSSQYIAEVCFSGYANEALTFRERSILNMGMMIALNRTPELRIHIGAALHNGLSQEEVVEVCRHAMVYCGVPAGREALSVASDIFATAQEAHI</sequence>
<protein>
    <submittedName>
        <fullName evidence="2">CMD-domain-containing protein</fullName>
    </submittedName>
</protein>
<feature type="domain" description="Carboxymuconolactone decarboxylase-like" evidence="1">
    <location>
        <begin position="44"/>
        <end position="122"/>
    </location>
</feature>
<dbReference type="Gene3D" id="1.20.1290.10">
    <property type="entry name" value="AhpD-like"/>
    <property type="match status" value="1"/>
</dbReference>
<gene>
    <name evidence="2" type="ORF">BU24DRAFT_463071</name>
</gene>
<dbReference type="PANTHER" id="PTHR33570:SF2">
    <property type="entry name" value="CARBOXYMUCONOLACTONE DECARBOXYLASE-LIKE DOMAIN-CONTAINING PROTEIN"/>
    <property type="match status" value="1"/>
</dbReference>
<dbReference type="SUPFAM" id="SSF69118">
    <property type="entry name" value="AhpD-like"/>
    <property type="match status" value="1"/>
</dbReference>
<dbReference type="Pfam" id="PF02627">
    <property type="entry name" value="CMD"/>
    <property type="match status" value="1"/>
</dbReference>
<evidence type="ECO:0000259" key="1">
    <source>
        <dbReference type="Pfam" id="PF02627"/>
    </source>
</evidence>
<dbReference type="Proteomes" id="UP000799778">
    <property type="component" value="Unassembled WGS sequence"/>
</dbReference>
<name>A0A6A5XN37_9PLEO</name>
<dbReference type="OrthoDB" id="104509at2759"/>
<dbReference type="EMBL" id="ML978070">
    <property type="protein sequence ID" value="KAF2014267.1"/>
    <property type="molecule type" value="Genomic_DNA"/>
</dbReference>
<dbReference type="GO" id="GO:0051920">
    <property type="term" value="F:peroxiredoxin activity"/>
    <property type="evidence" value="ECO:0007669"/>
    <property type="project" value="InterPro"/>
</dbReference>
<dbReference type="InterPro" id="IPR003779">
    <property type="entry name" value="CMD-like"/>
</dbReference>
<dbReference type="InterPro" id="IPR029032">
    <property type="entry name" value="AhpD-like"/>
</dbReference>
<dbReference type="GeneID" id="54289476"/>
<evidence type="ECO:0000313" key="3">
    <source>
        <dbReference type="Proteomes" id="UP000799778"/>
    </source>
</evidence>
<dbReference type="AlphaFoldDB" id="A0A6A5XN37"/>
<dbReference type="InterPro" id="IPR052512">
    <property type="entry name" value="4CMD/NDH-1_regulator"/>
</dbReference>
<accession>A0A6A5XN37</accession>
<organism evidence="2 3">
    <name type="scientific">Aaosphaeria arxii CBS 175.79</name>
    <dbReference type="NCBI Taxonomy" id="1450172"/>
    <lineage>
        <taxon>Eukaryota</taxon>
        <taxon>Fungi</taxon>
        <taxon>Dikarya</taxon>
        <taxon>Ascomycota</taxon>
        <taxon>Pezizomycotina</taxon>
        <taxon>Dothideomycetes</taxon>
        <taxon>Pleosporomycetidae</taxon>
        <taxon>Pleosporales</taxon>
        <taxon>Pleosporales incertae sedis</taxon>
        <taxon>Aaosphaeria</taxon>
    </lineage>
</organism>
<proteinExistence type="predicted"/>
<evidence type="ECO:0000313" key="2">
    <source>
        <dbReference type="EMBL" id="KAF2014267.1"/>
    </source>
</evidence>
<dbReference type="RefSeq" id="XP_033382606.1">
    <property type="nucleotide sequence ID" value="XM_033532079.1"/>
</dbReference>